<dbReference type="PROSITE" id="PS50005">
    <property type="entry name" value="TPR"/>
    <property type="match status" value="2"/>
</dbReference>
<dbReference type="PANTHER" id="PTHR44858">
    <property type="entry name" value="TETRATRICOPEPTIDE REPEAT PROTEIN 6"/>
    <property type="match status" value="1"/>
</dbReference>
<evidence type="ECO:0000256" key="1">
    <source>
        <dbReference type="ARBA" id="ARBA00022737"/>
    </source>
</evidence>
<feature type="repeat" description="TPR" evidence="3">
    <location>
        <begin position="39"/>
        <end position="72"/>
    </location>
</feature>
<proteinExistence type="predicted"/>
<dbReference type="SUPFAM" id="SSF48452">
    <property type="entry name" value="TPR-like"/>
    <property type="match status" value="1"/>
</dbReference>
<keyword evidence="1" id="KW-0677">Repeat</keyword>
<evidence type="ECO:0000256" key="3">
    <source>
        <dbReference type="PROSITE-ProRule" id="PRU00339"/>
    </source>
</evidence>
<dbReference type="Gene3D" id="1.25.40.10">
    <property type="entry name" value="Tetratricopeptide repeat domain"/>
    <property type="match status" value="2"/>
</dbReference>
<keyword evidence="2 3" id="KW-0802">TPR repeat</keyword>
<evidence type="ECO:0000313" key="5">
    <source>
        <dbReference type="Proteomes" id="UP000596049"/>
    </source>
</evidence>
<dbReference type="PANTHER" id="PTHR44858:SF1">
    <property type="entry name" value="UDP-N-ACETYLGLUCOSAMINE--PEPTIDE N-ACETYLGLUCOSAMINYLTRANSFERASE SPINDLY-RELATED"/>
    <property type="match status" value="1"/>
</dbReference>
<dbReference type="InterPro" id="IPR050498">
    <property type="entry name" value="Ycf3"/>
</dbReference>
<dbReference type="InterPro" id="IPR011990">
    <property type="entry name" value="TPR-like_helical_dom_sf"/>
</dbReference>
<name>A0ABX7ALB6_9BACI</name>
<dbReference type="SMART" id="SM00028">
    <property type="entry name" value="TPR"/>
    <property type="match status" value="2"/>
</dbReference>
<reference evidence="4 5" key="1">
    <citation type="submission" date="2020-01" db="EMBL/GenBank/DDBJ databases">
        <authorList>
            <person name="Liu G."/>
            <person name="Liu B."/>
        </authorList>
    </citation>
    <scope>NUCLEOTIDE SEQUENCE [LARGE SCALE GENOMIC DNA]</scope>
    <source>
        <strain evidence="4 5">FJAT-51161</strain>
    </source>
</reference>
<dbReference type="Pfam" id="PF13181">
    <property type="entry name" value="TPR_8"/>
    <property type="match status" value="2"/>
</dbReference>
<sequence length="138" mass="16260">MDNELIKRYYLRLMYGEINEYEDVIDYLTEYLYNNPNDPIVLNNRGLAYVEIGKNEEAFSDLKNSITLKANETIPYRIIADLLKSQDKFELAIKYYTTALELNKDKIPLYKLRANCYEQIGESELANQDNKEAEKLQK</sequence>
<feature type="repeat" description="TPR" evidence="3">
    <location>
        <begin position="73"/>
        <end position="106"/>
    </location>
</feature>
<dbReference type="Proteomes" id="UP000596049">
    <property type="component" value="Chromosome"/>
</dbReference>
<protein>
    <submittedName>
        <fullName evidence="4">Tetratricopeptide repeat protein</fullName>
    </submittedName>
</protein>
<keyword evidence="5" id="KW-1185">Reference proteome</keyword>
<organism evidence="4 5">
    <name type="scientific">Lysinibacillus agricola</name>
    <dbReference type="NCBI Taxonomy" id="2590012"/>
    <lineage>
        <taxon>Bacteria</taxon>
        <taxon>Bacillati</taxon>
        <taxon>Bacillota</taxon>
        <taxon>Bacilli</taxon>
        <taxon>Bacillales</taxon>
        <taxon>Bacillaceae</taxon>
        <taxon>Lysinibacillus</taxon>
    </lineage>
</organism>
<accession>A0ABX7ALB6</accession>
<dbReference type="EMBL" id="CP067341">
    <property type="protein sequence ID" value="QQP10677.1"/>
    <property type="molecule type" value="Genomic_DNA"/>
</dbReference>
<gene>
    <name evidence="4" type="ORF">FJQ98_15615</name>
</gene>
<dbReference type="RefSeq" id="WP_053597330.1">
    <property type="nucleotide sequence ID" value="NZ_CP067341.1"/>
</dbReference>
<dbReference type="InterPro" id="IPR019734">
    <property type="entry name" value="TPR_rpt"/>
</dbReference>
<evidence type="ECO:0000313" key="4">
    <source>
        <dbReference type="EMBL" id="QQP10677.1"/>
    </source>
</evidence>
<evidence type="ECO:0000256" key="2">
    <source>
        <dbReference type="ARBA" id="ARBA00022803"/>
    </source>
</evidence>